<name>A0LNZ7_SYNFM</name>
<dbReference type="STRING" id="335543.Sfum_3478"/>
<proteinExistence type="predicted"/>
<protein>
    <submittedName>
        <fullName evidence="1">Uncharacterized protein</fullName>
    </submittedName>
</protein>
<organism evidence="1 2">
    <name type="scientific">Syntrophobacter fumaroxidans (strain DSM 10017 / MPOB)</name>
    <dbReference type="NCBI Taxonomy" id="335543"/>
    <lineage>
        <taxon>Bacteria</taxon>
        <taxon>Pseudomonadati</taxon>
        <taxon>Thermodesulfobacteriota</taxon>
        <taxon>Syntrophobacteria</taxon>
        <taxon>Syntrophobacterales</taxon>
        <taxon>Syntrophobacteraceae</taxon>
        <taxon>Syntrophobacter</taxon>
    </lineage>
</organism>
<keyword evidence="2" id="KW-1185">Reference proteome</keyword>
<evidence type="ECO:0000313" key="1">
    <source>
        <dbReference type="EMBL" id="ABK19149.1"/>
    </source>
</evidence>
<dbReference type="Proteomes" id="UP000001784">
    <property type="component" value="Chromosome"/>
</dbReference>
<sequence>MSRASVHEGVAPSATNVTWTNHNRSFIRRQASLPKKPRTGGFYRPAAFAGMTPTVLMLRHDRRLMVGPVAVPREGLFSLFVAIPGSWPFAGSARRRLAPLLERPVKEGMHRENASFLFSS</sequence>
<gene>
    <name evidence="1" type="ordered locus">Sfum_3478</name>
</gene>
<dbReference type="EMBL" id="CP000478">
    <property type="protein sequence ID" value="ABK19149.1"/>
    <property type="molecule type" value="Genomic_DNA"/>
</dbReference>
<dbReference type="HOGENOM" id="CLU_2048570_0_0_7"/>
<dbReference type="KEGG" id="sfu:Sfum_3478"/>
<dbReference type="AlphaFoldDB" id="A0LNZ7"/>
<dbReference type="InParanoid" id="A0LNZ7"/>
<reference evidence="1 2" key="1">
    <citation type="submission" date="2006-10" db="EMBL/GenBank/DDBJ databases">
        <title>Complete sequence of Syntrophobacter fumaroxidans MPOB.</title>
        <authorList>
            <consortium name="US DOE Joint Genome Institute"/>
            <person name="Copeland A."/>
            <person name="Lucas S."/>
            <person name="Lapidus A."/>
            <person name="Barry K."/>
            <person name="Detter J.C."/>
            <person name="Glavina del Rio T."/>
            <person name="Hammon N."/>
            <person name="Israni S."/>
            <person name="Pitluck S."/>
            <person name="Goltsman E.G."/>
            <person name="Martinez M."/>
            <person name="Schmutz J."/>
            <person name="Larimer F."/>
            <person name="Land M."/>
            <person name="Hauser L."/>
            <person name="Kyrpides N."/>
            <person name="Kim E."/>
            <person name="Boone D.R."/>
            <person name="Brockman F."/>
            <person name="Culley D."/>
            <person name="Ferry J."/>
            <person name="Gunsalus R."/>
            <person name="McInerney M.J."/>
            <person name="Morrison M."/>
            <person name="Plugge C."/>
            <person name="Rohlin L."/>
            <person name="Scholten J."/>
            <person name="Sieber J."/>
            <person name="Stams A.J.M."/>
            <person name="Worm P."/>
            <person name="Henstra A.M."/>
            <person name="Richardson P."/>
        </authorList>
    </citation>
    <scope>NUCLEOTIDE SEQUENCE [LARGE SCALE GENOMIC DNA]</scope>
    <source>
        <strain evidence="2">DSM 10017 / MPOB</strain>
    </source>
</reference>
<evidence type="ECO:0000313" key="2">
    <source>
        <dbReference type="Proteomes" id="UP000001784"/>
    </source>
</evidence>
<accession>A0LNZ7</accession>